<reference evidence="5 6" key="1">
    <citation type="journal article" date="2020" name="Nat. Commun.">
        <title>Genome of Tripterygium wilfordii and identification of cytochrome P450 involved in triptolide biosynthesis.</title>
        <authorList>
            <person name="Tu L."/>
            <person name="Su P."/>
            <person name="Zhang Z."/>
            <person name="Gao L."/>
            <person name="Wang J."/>
            <person name="Hu T."/>
            <person name="Zhou J."/>
            <person name="Zhang Y."/>
            <person name="Zhao Y."/>
            <person name="Liu Y."/>
            <person name="Song Y."/>
            <person name="Tong Y."/>
            <person name="Lu Y."/>
            <person name="Yang J."/>
            <person name="Xu C."/>
            <person name="Jia M."/>
            <person name="Peters R.J."/>
            <person name="Huang L."/>
            <person name="Gao W."/>
        </authorList>
    </citation>
    <scope>NUCLEOTIDE SEQUENCE [LARGE SCALE GENOMIC DNA]</scope>
    <source>
        <strain evidence="6">cv. XIE 37</strain>
        <tissue evidence="5">Leaf</tissue>
    </source>
</reference>
<dbReference type="SMART" id="SM00979">
    <property type="entry name" value="TIFY"/>
    <property type="match status" value="1"/>
</dbReference>
<evidence type="ECO:0000313" key="6">
    <source>
        <dbReference type="Proteomes" id="UP000593562"/>
    </source>
</evidence>
<dbReference type="EMBL" id="JAAARO010000017">
    <property type="protein sequence ID" value="KAF5733489.1"/>
    <property type="molecule type" value="Genomic_DNA"/>
</dbReference>
<dbReference type="PROSITE" id="PS51320">
    <property type="entry name" value="TIFY"/>
    <property type="match status" value="1"/>
</dbReference>
<evidence type="ECO:0000259" key="4">
    <source>
        <dbReference type="PROSITE" id="PS51320"/>
    </source>
</evidence>
<evidence type="ECO:0000256" key="3">
    <source>
        <dbReference type="SAM" id="MobiDB-lite"/>
    </source>
</evidence>
<dbReference type="InParanoid" id="A0A7J7CHI3"/>
<evidence type="ECO:0000256" key="2">
    <source>
        <dbReference type="RuleBase" id="RU369065"/>
    </source>
</evidence>
<keyword evidence="2" id="KW-1184">Jasmonic acid signaling pathway</keyword>
<keyword evidence="6" id="KW-1185">Reference proteome</keyword>
<dbReference type="PANTHER" id="PTHR33077:SF52">
    <property type="entry name" value="PROTEIN TIFY 11D"/>
    <property type="match status" value="1"/>
</dbReference>
<dbReference type="GO" id="GO:0031347">
    <property type="term" value="P:regulation of defense response"/>
    <property type="evidence" value="ECO:0007669"/>
    <property type="project" value="UniProtKB-UniRule"/>
</dbReference>
<comment type="similarity">
    <text evidence="1 2">Belongs to the TIFY/JAZ family.</text>
</comment>
<feature type="region of interest" description="Disordered" evidence="3">
    <location>
        <begin position="168"/>
        <end position="188"/>
    </location>
</feature>
<dbReference type="OrthoDB" id="1937734at2759"/>
<comment type="domain">
    <text evidence="2">The jas domain is required for interaction with COI1.</text>
</comment>
<comment type="subcellular location">
    <subcellularLocation>
        <location evidence="2">Nucleus</location>
    </subcellularLocation>
</comment>
<dbReference type="GO" id="GO:2000022">
    <property type="term" value="P:regulation of jasmonic acid mediated signaling pathway"/>
    <property type="evidence" value="ECO:0007669"/>
    <property type="project" value="UniProtKB-UniRule"/>
</dbReference>
<dbReference type="InterPro" id="IPR010399">
    <property type="entry name" value="Tify_dom"/>
</dbReference>
<gene>
    <name evidence="5" type="ORF">HS088_TW17G01033</name>
</gene>
<feature type="domain" description="Tify" evidence="4">
    <location>
        <begin position="74"/>
        <end position="109"/>
    </location>
</feature>
<keyword evidence="2" id="KW-0539">Nucleus</keyword>
<dbReference type="InterPro" id="IPR040390">
    <property type="entry name" value="TIFY/JAZ"/>
</dbReference>
<organism evidence="5 6">
    <name type="scientific">Tripterygium wilfordii</name>
    <name type="common">Thunder God vine</name>
    <dbReference type="NCBI Taxonomy" id="458696"/>
    <lineage>
        <taxon>Eukaryota</taxon>
        <taxon>Viridiplantae</taxon>
        <taxon>Streptophyta</taxon>
        <taxon>Embryophyta</taxon>
        <taxon>Tracheophyta</taxon>
        <taxon>Spermatophyta</taxon>
        <taxon>Magnoliopsida</taxon>
        <taxon>eudicotyledons</taxon>
        <taxon>Gunneridae</taxon>
        <taxon>Pentapetalae</taxon>
        <taxon>rosids</taxon>
        <taxon>fabids</taxon>
        <taxon>Celastrales</taxon>
        <taxon>Celastraceae</taxon>
        <taxon>Tripterygium</taxon>
    </lineage>
</organism>
<comment type="caution">
    <text evidence="5">The sequence shown here is derived from an EMBL/GenBank/DDBJ whole genome shotgun (WGS) entry which is preliminary data.</text>
</comment>
<comment type="function">
    <text evidence="2">Repressor of jasmonate responses.</text>
</comment>
<protein>
    <recommendedName>
        <fullName evidence="2">Protein TIFY</fullName>
    </recommendedName>
    <alternativeName>
        <fullName evidence="2">Jasmonate ZIM domain-containing protein</fullName>
    </alternativeName>
</protein>
<evidence type="ECO:0000256" key="1">
    <source>
        <dbReference type="ARBA" id="ARBA00008614"/>
    </source>
</evidence>
<dbReference type="GO" id="GO:0009611">
    <property type="term" value="P:response to wounding"/>
    <property type="evidence" value="ECO:0007669"/>
    <property type="project" value="UniProtKB-UniRule"/>
</dbReference>
<dbReference type="Pfam" id="PF09425">
    <property type="entry name" value="Jas_motif"/>
    <property type="match status" value="1"/>
</dbReference>
<proteinExistence type="inferred from homology"/>
<name>A0A7J7CHI3_TRIWF</name>
<sequence length="188" mass="20507">MSNFAQTCNLLSQYVKERRSFGDHITLGIAPKGGEHQTCRSPTEPVTLNLLSTMENSSAEDTTTVTATTTKAPAGAETAPMTILYGGRVFVFNDFRADKAKEVMELAAMGKSSARSGSDSTNNVKGDDVSNVVLSKLGPNLTATSRPDMPIMPRNSLHRFFEKRKERIAAKAPYAVPPKHERKQESMN</sequence>
<evidence type="ECO:0000313" key="5">
    <source>
        <dbReference type="EMBL" id="KAF5733489.1"/>
    </source>
</evidence>
<dbReference type="AlphaFoldDB" id="A0A7J7CHI3"/>
<dbReference type="GO" id="GO:0005634">
    <property type="term" value="C:nucleus"/>
    <property type="evidence" value="ECO:0007669"/>
    <property type="project" value="UniProtKB-SubCell"/>
</dbReference>
<dbReference type="InterPro" id="IPR018467">
    <property type="entry name" value="CCT_CS"/>
</dbReference>
<dbReference type="PANTHER" id="PTHR33077">
    <property type="entry name" value="PROTEIN TIFY 4A-RELATED-RELATED"/>
    <property type="match status" value="1"/>
</dbReference>
<feature type="compositionally biased region" description="Basic and acidic residues" evidence="3">
    <location>
        <begin position="178"/>
        <end position="188"/>
    </location>
</feature>
<dbReference type="Proteomes" id="UP000593562">
    <property type="component" value="Unassembled WGS sequence"/>
</dbReference>
<accession>A0A7J7CHI3</accession>
<dbReference type="Pfam" id="PF06200">
    <property type="entry name" value="tify"/>
    <property type="match status" value="1"/>
</dbReference>